<dbReference type="PANTHER" id="PTHR36933:SF1">
    <property type="entry name" value="SLL0788 PROTEIN"/>
    <property type="match status" value="1"/>
</dbReference>
<keyword evidence="1" id="KW-0732">Signal</keyword>
<dbReference type="Pfam" id="PF03713">
    <property type="entry name" value="DUF305"/>
    <property type="match status" value="1"/>
</dbReference>
<keyword evidence="4" id="KW-1185">Reference proteome</keyword>
<dbReference type="InterPro" id="IPR005183">
    <property type="entry name" value="DUF305_CopM-like"/>
</dbReference>
<evidence type="ECO:0000313" key="3">
    <source>
        <dbReference type="EMBL" id="GHC65718.1"/>
    </source>
</evidence>
<name>A0A8J3DGR1_9HYPH</name>
<organism evidence="3 4">
    <name type="scientific">Limoniibacter endophyticus</name>
    <dbReference type="NCBI Taxonomy" id="1565040"/>
    <lineage>
        <taxon>Bacteria</taxon>
        <taxon>Pseudomonadati</taxon>
        <taxon>Pseudomonadota</taxon>
        <taxon>Alphaproteobacteria</taxon>
        <taxon>Hyphomicrobiales</taxon>
        <taxon>Bartonellaceae</taxon>
        <taxon>Limoniibacter</taxon>
    </lineage>
</organism>
<accession>A0A8J3DGR1</accession>
<sequence>MNKLVLVLLLSVSSGLAFAQDHAGHGGHQAAPAESPSTAQYKAQMDRMHKAMMGIDYTGDADIDFARGMIPHHQAAIDMARTVLEHGRDPEIRKLAEEIVAAQEAEIAQLEAWLKAHED</sequence>
<reference evidence="3" key="1">
    <citation type="journal article" date="2014" name="Int. J. Syst. Evol. Microbiol.">
        <title>Complete genome sequence of Corynebacterium casei LMG S-19264T (=DSM 44701T), isolated from a smear-ripened cheese.</title>
        <authorList>
            <consortium name="US DOE Joint Genome Institute (JGI-PGF)"/>
            <person name="Walter F."/>
            <person name="Albersmeier A."/>
            <person name="Kalinowski J."/>
            <person name="Ruckert C."/>
        </authorList>
    </citation>
    <scope>NUCLEOTIDE SEQUENCE</scope>
    <source>
        <strain evidence="3">KCTC 42097</strain>
    </source>
</reference>
<evidence type="ECO:0000313" key="4">
    <source>
        <dbReference type="Proteomes" id="UP000641137"/>
    </source>
</evidence>
<feature type="signal peptide" evidence="1">
    <location>
        <begin position="1"/>
        <end position="19"/>
    </location>
</feature>
<dbReference type="Gene3D" id="1.20.1260.10">
    <property type="match status" value="1"/>
</dbReference>
<dbReference type="RefSeq" id="WP_189488218.1">
    <property type="nucleotide sequence ID" value="NZ_BMZO01000002.1"/>
</dbReference>
<dbReference type="InterPro" id="IPR012347">
    <property type="entry name" value="Ferritin-like"/>
</dbReference>
<gene>
    <name evidence="3" type="ORF">GCM10010136_08640</name>
</gene>
<evidence type="ECO:0000256" key="1">
    <source>
        <dbReference type="SAM" id="SignalP"/>
    </source>
</evidence>
<proteinExistence type="predicted"/>
<feature type="domain" description="DUF305" evidence="2">
    <location>
        <begin position="25"/>
        <end position="114"/>
    </location>
</feature>
<comment type="caution">
    <text evidence="3">The sequence shown here is derived from an EMBL/GenBank/DDBJ whole genome shotgun (WGS) entry which is preliminary data.</text>
</comment>
<dbReference type="AlphaFoldDB" id="A0A8J3DGR1"/>
<evidence type="ECO:0000259" key="2">
    <source>
        <dbReference type="Pfam" id="PF03713"/>
    </source>
</evidence>
<dbReference type="PANTHER" id="PTHR36933">
    <property type="entry name" value="SLL0788 PROTEIN"/>
    <property type="match status" value="1"/>
</dbReference>
<reference evidence="3" key="2">
    <citation type="submission" date="2020-09" db="EMBL/GenBank/DDBJ databases">
        <authorList>
            <person name="Sun Q."/>
            <person name="Kim S."/>
        </authorList>
    </citation>
    <scope>NUCLEOTIDE SEQUENCE</scope>
    <source>
        <strain evidence="3">KCTC 42097</strain>
    </source>
</reference>
<dbReference type="Proteomes" id="UP000641137">
    <property type="component" value="Unassembled WGS sequence"/>
</dbReference>
<feature type="chain" id="PRO_5035205837" description="DUF305 domain-containing protein" evidence="1">
    <location>
        <begin position="20"/>
        <end position="119"/>
    </location>
</feature>
<dbReference type="EMBL" id="BMZO01000002">
    <property type="protein sequence ID" value="GHC65718.1"/>
    <property type="molecule type" value="Genomic_DNA"/>
</dbReference>
<protein>
    <recommendedName>
        <fullName evidence="2">DUF305 domain-containing protein</fullName>
    </recommendedName>
</protein>